<protein>
    <submittedName>
        <fullName evidence="2">Carboxypeptidase-like regulatory domain-containing protein</fullName>
    </submittedName>
</protein>
<dbReference type="GO" id="GO:0004180">
    <property type="term" value="F:carboxypeptidase activity"/>
    <property type="evidence" value="ECO:0007669"/>
    <property type="project" value="UniProtKB-KW"/>
</dbReference>
<gene>
    <name evidence="2" type="ORF">H3Z82_00365</name>
</gene>
<dbReference type="AlphaFoldDB" id="A0A7W2M1W5"/>
<proteinExistence type="predicted"/>
<keyword evidence="2" id="KW-0645">Protease</keyword>
<keyword evidence="3" id="KW-1185">Reference proteome</keyword>
<organism evidence="2 3">
    <name type="scientific">Gelidibacter maritimus</name>
    <dbReference type="NCBI Taxonomy" id="2761487"/>
    <lineage>
        <taxon>Bacteria</taxon>
        <taxon>Pseudomonadati</taxon>
        <taxon>Bacteroidota</taxon>
        <taxon>Flavobacteriia</taxon>
        <taxon>Flavobacteriales</taxon>
        <taxon>Flavobacteriaceae</taxon>
        <taxon>Gelidibacter</taxon>
    </lineage>
</organism>
<dbReference type="Pfam" id="PF13715">
    <property type="entry name" value="CarbopepD_reg_2"/>
    <property type="match status" value="1"/>
</dbReference>
<name>A0A7W2M1W5_9FLAO</name>
<accession>A0A7W2M1W5</accession>
<dbReference type="Proteomes" id="UP000541857">
    <property type="component" value="Unassembled WGS sequence"/>
</dbReference>
<dbReference type="EMBL" id="JACGLT010000001">
    <property type="protein sequence ID" value="MBA6151172.1"/>
    <property type="molecule type" value="Genomic_DNA"/>
</dbReference>
<comment type="caution">
    <text evidence="2">The sequence shown here is derived from an EMBL/GenBank/DDBJ whole genome shotgun (WGS) entry which is preliminary data.</text>
</comment>
<evidence type="ECO:0000313" key="3">
    <source>
        <dbReference type="Proteomes" id="UP000541857"/>
    </source>
</evidence>
<reference evidence="2 3" key="1">
    <citation type="submission" date="2020-07" db="EMBL/GenBank/DDBJ databases">
        <title>Bacterium isolated from marine sediment.</title>
        <authorList>
            <person name="Shang D."/>
        </authorList>
    </citation>
    <scope>NUCLEOTIDE SEQUENCE [LARGE SCALE GENOMIC DNA]</scope>
    <source>
        <strain evidence="2 3">F6074</strain>
    </source>
</reference>
<evidence type="ECO:0000256" key="1">
    <source>
        <dbReference type="SAM" id="SignalP"/>
    </source>
</evidence>
<feature type="chain" id="PRO_5031021719" evidence="1">
    <location>
        <begin position="18"/>
        <end position="250"/>
    </location>
</feature>
<keyword evidence="2" id="KW-0378">Hydrolase</keyword>
<evidence type="ECO:0000313" key="2">
    <source>
        <dbReference type="EMBL" id="MBA6151172.1"/>
    </source>
</evidence>
<feature type="signal peptide" evidence="1">
    <location>
        <begin position="1"/>
        <end position="17"/>
    </location>
</feature>
<keyword evidence="2" id="KW-0121">Carboxypeptidase</keyword>
<sequence>MTKITILLCLCSTLMLSQNISGTLYDAEAAISGAKIMNITSKSITSTDSRGNFDIFAKLNDTLIFSSLFHHTKQLVVSESHLKNIQVFELRKIVNELNEVEVQGAITPKQMTEDEETNRQNKQFKTDVEKNPHLYRRPNRNSGGIDILEIGRRITKLFKRKTTKEQIIVATPIEAEDLDALFKTDKFFNDKFLVLNLNITKDYKHLFFAYCESKIMSPSLLQPENRIYLVDKFLEYSEAFRTILKESQRQ</sequence>
<keyword evidence="1" id="KW-0732">Signal</keyword>
<dbReference type="RefSeq" id="WP_182201892.1">
    <property type="nucleotide sequence ID" value="NZ_JACGLT010000001.1"/>
</dbReference>